<dbReference type="RefSeq" id="WP_088562803.1">
    <property type="nucleotide sequence ID" value="NZ_FYEH01000017.1"/>
</dbReference>
<dbReference type="GO" id="GO:0045892">
    <property type="term" value="P:negative regulation of DNA-templated transcription"/>
    <property type="evidence" value="ECO:0007669"/>
    <property type="project" value="TreeGrafter"/>
</dbReference>
<dbReference type="PROSITE" id="PS50949">
    <property type="entry name" value="HTH_GNTR"/>
    <property type="match status" value="1"/>
</dbReference>
<dbReference type="GO" id="GO:0003677">
    <property type="term" value="F:DNA binding"/>
    <property type="evidence" value="ECO:0007669"/>
    <property type="project" value="UniProtKB-KW"/>
</dbReference>
<gene>
    <name evidence="5" type="ORF">SAMN07250955_11755</name>
</gene>
<evidence type="ECO:0000256" key="2">
    <source>
        <dbReference type="ARBA" id="ARBA00023125"/>
    </source>
</evidence>
<evidence type="ECO:0000313" key="5">
    <source>
        <dbReference type="EMBL" id="SNB77880.1"/>
    </source>
</evidence>
<keyword evidence="1" id="KW-0805">Transcription regulation</keyword>
<dbReference type="SUPFAM" id="SSF46785">
    <property type="entry name" value="Winged helix' DNA-binding domain"/>
    <property type="match status" value="1"/>
</dbReference>
<dbReference type="InterPro" id="IPR036390">
    <property type="entry name" value="WH_DNA-bd_sf"/>
</dbReference>
<dbReference type="InterPro" id="IPR036388">
    <property type="entry name" value="WH-like_DNA-bd_sf"/>
</dbReference>
<dbReference type="PANTHER" id="PTHR44846">
    <property type="entry name" value="MANNOSYL-D-GLYCERATE TRANSPORT/METABOLISM SYSTEM REPRESSOR MNGR-RELATED"/>
    <property type="match status" value="1"/>
</dbReference>
<reference evidence="5 6" key="1">
    <citation type="submission" date="2017-06" db="EMBL/GenBank/DDBJ databases">
        <authorList>
            <person name="Kim H.J."/>
            <person name="Triplett B.A."/>
        </authorList>
    </citation>
    <scope>NUCLEOTIDE SEQUENCE [LARGE SCALE GENOMIC DNA]</scope>
    <source>
        <strain evidence="5 6">B29T1</strain>
    </source>
</reference>
<dbReference type="GO" id="GO:0003700">
    <property type="term" value="F:DNA-binding transcription factor activity"/>
    <property type="evidence" value="ECO:0007669"/>
    <property type="project" value="InterPro"/>
</dbReference>
<keyword evidence="2" id="KW-0238">DNA-binding</keyword>
<dbReference type="InterPro" id="IPR028978">
    <property type="entry name" value="Chorismate_lyase_/UTRA_dom_sf"/>
</dbReference>
<keyword evidence="6" id="KW-1185">Reference proteome</keyword>
<dbReference type="SMART" id="SM00345">
    <property type="entry name" value="HTH_GNTR"/>
    <property type="match status" value="1"/>
</dbReference>
<dbReference type="PRINTS" id="PR00035">
    <property type="entry name" value="HTHGNTR"/>
</dbReference>
<dbReference type="OrthoDB" id="7334968at2"/>
<name>A0A212RYT5_9PROT</name>
<evidence type="ECO:0000256" key="1">
    <source>
        <dbReference type="ARBA" id="ARBA00023015"/>
    </source>
</evidence>
<evidence type="ECO:0000313" key="6">
    <source>
        <dbReference type="Proteomes" id="UP000197065"/>
    </source>
</evidence>
<keyword evidence="3" id="KW-0804">Transcription</keyword>
<dbReference type="Gene3D" id="3.40.1410.10">
    <property type="entry name" value="Chorismate lyase-like"/>
    <property type="match status" value="1"/>
</dbReference>
<dbReference type="SUPFAM" id="SSF64288">
    <property type="entry name" value="Chorismate lyase-like"/>
    <property type="match status" value="1"/>
</dbReference>
<dbReference type="EMBL" id="FYEH01000017">
    <property type="protein sequence ID" value="SNB77880.1"/>
    <property type="molecule type" value="Genomic_DNA"/>
</dbReference>
<sequence length="247" mass="27758">MEQAAAVAEKDRRTVVERLYETLSGWLLDGRFAPGQQLPTELRLAQTFKVSRPALREALKLLEQDGLIRSERGKGRFVAPMASLKVERPITCFESVTQMVARFGYQPRSHVLSVAEIVPEPSVAKALRLEPDARVIRLERLRLHQKRVIVYCVDHVRRDAVPARIYDVDWRGSLLELLRGFGRAPVMSSAAAAAVMLPDEVASRYELADFGPAFLISETCFDAQGLPVLFAADYHRGDSFTFNFART</sequence>
<accession>A0A212RYT5</accession>
<dbReference type="Proteomes" id="UP000197065">
    <property type="component" value="Unassembled WGS sequence"/>
</dbReference>
<evidence type="ECO:0000259" key="4">
    <source>
        <dbReference type="PROSITE" id="PS50949"/>
    </source>
</evidence>
<dbReference type="AlphaFoldDB" id="A0A212RYT5"/>
<dbReference type="CDD" id="cd07377">
    <property type="entry name" value="WHTH_GntR"/>
    <property type="match status" value="1"/>
</dbReference>
<organism evidence="5 6">
    <name type="scientific">Arboricoccus pini</name>
    <dbReference type="NCBI Taxonomy" id="1963835"/>
    <lineage>
        <taxon>Bacteria</taxon>
        <taxon>Pseudomonadati</taxon>
        <taxon>Pseudomonadota</taxon>
        <taxon>Alphaproteobacteria</taxon>
        <taxon>Geminicoccales</taxon>
        <taxon>Geminicoccaceae</taxon>
        <taxon>Arboricoccus</taxon>
    </lineage>
</organism>
<evidence type="ECO:0000256" key="3">
    <source>
        <dbReference type="ARBA" id="ARBA00023163"/>
    </source>
</evidence>
<protein>
    <submittedName>
        <fullName evidence="5">Transcriptional regulator, GntR family</fullName>
    </submittedName>
</protein>
<dbReference type="InterPro" id="IPR050679">
    <property type="entry name" value="Bact_HTH_transcr_reg"/>
</dbReference>
<dbReference type="Pfam" id="PF07702">
    <property type="entry name" value="UTRA"/>
    <property type="match status" value="1"/>
</dbReference>
<dbReference type="InterPro" id="IPR011663">
    <property type="entry name" value="UTRA"/>
</dbReference>
<proteinExistence type="predicted"/>
<dbReference type="PANTHER" id="PTHR44846:SF17">
    <property type="entry name" value="GNTR-FAMILY TRANSCRIPTIONAL REGULATOR"/>
    <property type="match status" value="1"/>
</dbReference>
<dbReference type="Pfam" id="PF00392">
    <property type="entry name" value="GntR"/>
    <property type="match status" value="1"/>
</dbReference>
<dbReference type="Gene3D" id="1.10.10.10">
    <property type="entry name" value="Winged helix-like DNA-binding domain superfamily/Winged helix DNA-binding domain"/>
    <property type="match status" value="1"/>
</dbReference>
<dbReference type="SMART" id="SM00866">
    <property type="entry name" value="UTRA"/>
    <property type="match status" value="1"/>
</dbReference>
<dbReference type="InterPro" id="IPR000524">
    <property type="entry name" value="Tscrpt_reg_HTH_GntR"/>
</dbReference>
<feature type="domain" description="HTH gntR-type" evidence="4">
    <location>
        <begin position="13"/>
        <end position="81"/>
    </location>
</feature>